<feature type="transmembrane region" description="Helical" evidence="6">
    <location>
        <begin position="153"/>
        <end position="176"/>
    </location>
</feature>
<keyword evidence="5 6" id="KW-0472">Membrane</keyword>
<proteinExistence type="predicted"/>
<feature type="transmembrane region" description="Helical" evidence="6">
    <location>
        <begin position="372"/>
        <end position="393"/>
    </location>
</feature>
<dbReference type="AlphaFoldDB" id="A0A1B4XHG9"/>
<feature type="transmembrane region" description="Helical" evidence="6">
    <location>
        <begin position="60"/>
        <end position="81"/>
    </location>
</feature>
<gene>
    <name evidence="8" type="ORF">SCL_1936</name>
</gene>
<dbReference type="PROSITE" id="PS50850">
    <property type="entry name" value="MFS"/>
    <property type="match status" value="1"/>
</dbReference>
<feature type="transmembrane region" description="Helical" evidence="6">
    <location>
        <begin position="285"/>
        <end position="305"/>
    </location>
</feature>
<feature type="transmembrane region" description="Helical" evidence="6">
    <location>
        <begin position="117"/>
        <end position="141"/>
    </location>
</feature>
<evidence type="ECO:0000256" key="5">
    <source>
        <dbReference type="ARBA" id="ARBA00023136"/>
    </source>
</evidence>
<feature type="transmembrane region" description="Helical" evidence="6">
    <location>
        <begin position="312"/>
        <end position="332"/>
    </location>
</feature>
<keyword evidence="2" id="KW-0813">Transport</keyword>
<keyword evidence="4 6" id="KW-1133">Transmembrane helix</keyword>
<dbReference type="Gene3D" id="1.20.1250.20">
    <property type="entry name" value="MFS general substrate transporter like domains"/>
    <property type="match status" value="2"/>
</dbReference>
<protein>
    <submittedName>
        <fullName evidence="8">MFS transporter</fullName>
    </submittedName>
</protein>
<feature type="transmembrane region" description="Helical" evidence="6">
    <location>
        <begin position="93"/>
        <end position="111"/>
    </location>
</feature>
<dbReference type="InterPro" id="IPR020846">
    <property type="entry name" value="MFS_dom"/>
</dbReference>
<dbReference type="InterPro" id="IPR050495">
    <property type="entry name" value="ATG22/LtaA_families"/>
</dbReference>
<dbReference type="EMBL" id="AP014879">
    <property type="protein sequence ID" value="BAV34227.1"/>
    <property type="molecule type" value="Genomic_DNA"/>
</dbReference>
<evidence type="ECO:0000256" key="1">
    <source>
        <dbReference type="ARBA" id="ARBA00004127"/>
    </source>
</evidence>
<feature type="domain" description="Major facilitator superfamily (MFS) profile" evidence="7">
    <location>
        <begin position="247"/>
        <end position="436"/>
    </location>
</feature>
<dbReference type="PANTHER" id="PTHR23519">
    <property type="entry name" value="AUTOPHAGY-RELATED PROTEIN 22"/>
    <property type="match status" value="1"/>
</dbReference>
<dbReference type="InterPro" id="IPR024671">
    <property type="entry name" value="Atg22-like"/>
</dbReference>
<evidence type="ECO:0000256" key="2">
    <source>
        <dbReference type="ARBA" id="ARBA00022448"/>
    </source>
</evidence>
<feature type="transmembrane region" description="Helical" evidence="6">
    <location>
        <begin position="30"/>
        <end position="48"/>
    </location>
</feature>
<accession>A0A1B4XHG9</accession>
<dbReference type="SUPFAM" id="SSF103473">
    <property type="entry name" value="MFS general substrate transporter"/>
    <property type="match status" value="1"/>
</dbReference>
<name>A0A1B4XHG9_9GAMM</name>
<evidence type="ECO:0000256" key="6">
    <source>
        <dbReference type="SAM" id="Phobius"/>
    </source>
</evidence>
<feature type="transmembrane region" description="Helical" evidence="6">
    <location>
        <begin position="251"/>
        <end position="273"/>
    </location>
</feature>
<feature type="transmembrane region" description="Helical" evidence="6">
    <location>
        <begin position="405"/>
        <end position="423"/>
    </location>
</feature>
<reference evidence="8 9" key="1">
    <citation type="submission" date="2015-05" db="EMBL/GenBank/DDBJ databases">
        <title>Complete genome sequence of a sulfur-oxidizing gammaproteobacterium strain HA5.</title>
        <authorList>
            <person name="Miura A."/>
            <person name="Kojima H."/>
            <person name="Fukui M."/>
        </authorList>
    </citation>
    <scope>NUCLEOTIDE SEQUENCE [LARGE SCALE GENOMIC DNA]</scope>
    <source>
        <strain evidence="8 9">HA5</strain>
    </source>
</reference>
<sequence>MVTETLPIPLTVPRREVLAWAMYDFANSGYTTVVLTAVFNAYFVGVVAANGADRSGTATLLWTVAMAITNFLVLVSAPVLGAIADHGAHKKRFLAFTTFGCVLFTAALAFVGRGDVALGMTLVILATLMFASGENFIAAFLPEIASQKEMGRISGYGWSLGYVGGLLVLGLCLAYIQSAQARGDVAEQYVPVTLWITAAMFALAALPTFIWLRERAVPHRLAPGENYFRIGFARVRHTLAHARHYRDLFRFLVTLAVYYCGINTVVVLAVIYAQEAMGFTMQENIILIMVVNVTAAVGALTFGLVQDRLGSVRTLAVTLVVWVVALVLAYFIESRAGFWVVANLVGLALGSSQSAGRALVGQFSPPERAAEFFGLWGLAGKLAAVIGPLVYGLVTFLTHGNHRQALLSTCAFFIAGLLLLLTVNERRGRAAAMHPD</sequence>
<comment type="subcellular location">
    <subcellularLocation>
        <location evidence="1">Endomembrane system</location>
        <topology evidence="1">Multi-pass membrane protein</topology>
    </subcellularLocation>
</comment>
<dbReference type="GO" id="GO:0012505">
    <property type="term" value="C:endomembrane system"/>
    <property type="evidence" value="ECO:0007669"/>
    <property type="project" value="UniProtKB-SubCell"/>
</dbReference>
<evidence type="ECO:0000256" key="4">
    <source>
        <dbReference type="ARBA" id="ARBA00022989"/>
    </source>
</evidence>
<dbReference type="InParanoid" id="A0A1B4XHG9"/>
<dbReference type="GO" id="GO:0022857">
    <property type="term" value="F:transmembrane transporter activity"/>
    <property type="evidence" value="ECO:0007669"/>
    <property type="project" value="InterPro"/>
</dbReference>
<evidence type="ECO:0000313" key="9">
    <source>
        <dbReference type="Proteomes" id="UP000243180"/>
    </source>
</evidence>
<dbReference type="PANTHER" id="PTHR23519:SF1">
    <property type="entry name" value="AUTOPHAGY-RELATED PROTEIN 22"/>
    <property type="match status" value="1"/>
</dbReference>
<organism evidence="8 9">
    <name type="scientific">Sulfuricaulis limicola</name>
    <dbReference type="NCBI Taxonomy" id="1620215"/>
    <lineage>
        <taxon>Bacteria</taxon>
        <taxon>Pseudomonadati</taxon>
        <taxon>Pseudomonadota</taxon>
        <taxon>Gammaproteobacteria</taxon>
        <taxon>Acidiferrobacterales</taxon>
        <taxon>Acidiferrobacteraceae</taxon>
        <taxon>Sulfuricaulis</taxon>
    </lineage>
</organism>
<keyword evidence="3 6" id="KW-0812">Transmembrane</keyword>
<feature type="transmembrane region" description="Helical" evidence="6">
    <location>
        <begin position="338"/>
        <end position="360"/>
    </location>
</feature>
<dbReference type="Pfam" id="PF11700">
    <property type="entry name" value="ATG22"/>
    <property type="match status" value="1"/>
</dbReference>
<dbReference type="InterPro" id="IPR036259">
    <property type="entry name" value="MFS_trans_sf"/>
</dbReference>
<evidence type="ECO:0000313" key="8">
    <source>
        <dbReference type="EMBL" id="BAV34227.1"/>
    </source>
</evidence>
<evidence type="ECO:0000259" key="7">
    <source>
        <dbReference type="PROSITE" id="PS50850"/>
    </source>
</evidence>
<feature type="transmembrane region" description="Helical" evidence="6">
    <location>
        <begin position="188"/>
        <end position="212"/>
    </location>
</feature>
<dbReference type="KEGG" id="slim:SCL_1936"/>
<dbReference type="Proteomes" id="UP000243180">
    <property type="component" value="Chromosome"/>
</dbReference>
<keyword evidence="9" id="KW-1185">Reference proteome</keyword>
<evidence type="ECO:0000256" key="3">
    <source>
        <dbReference type="ARBA" id="ARBA00022692"/>
    </source>
</evidence>